<dbReference type="SUPFAM" id="SSF49854">
    <property type="entry name" value="Spermadhesin, CUB domain"/>
    <property type="match status" value="1"/>
</dbReference>
<keyword evidence="9" id="KW-1185">Reference proteome</keyword>
<evidence type="ECO:0000313" key="8">
    <source>
        <dbReference type="EMBL" id="MBN3289724.1"/>
    </source>
</evidence>
<feature type="domain" description="Sushi" evidence="7">
    <location>
        <begin position="4"/>
        <end position="65"/>
    </location>
</feature>
<dbReference type="InterPro" id="IPR000436">
    <property type="entry name" value="Sushi_SCR_CCP_dom"/>
</dbReference>
<dbReference type="Proteomes" id="UP001166052">
    <property type="component" value="Unassembled WGS sequence"/>
</dbReference>
<proteinExistence type="predicted"/>
<dbReference type="InterPro" id="IPR035914">
    <property type="entry name" value="Sperma_CUB_dom_sf"/>
</dbReference>
<keyword evidence="2" id="KW-0677">Repeat</keyword>
<comment type="caution">
    <text evidence="8">The sequence shown here is derived from an EMBL/GenBank/DDBJ whole genome shotgun (WGS) entry which is preliminary data.</text>
</comment>
<dbReference type="InterPro" id="IPR051277">
    <property type="entry name" value="SEZ6_CSMD_C4BPB_Regulators"/>
</dbReference>
<dbReference type="Gene3D" id="2.60.120.290">
    <property type="entry name" value="Spermadhesin, CUB domain"/>
    <property type="match status" value="1"/>
</dbReference>
<evidence type="ECO:0000256" key="4">
    <source>
        <dbReference type="PROSITE-ProRule" id="PRU00059"/>
    </source>
</evidence>
<dbReference type="InterPro" id="IPR035976">
    <property type="entry name" value="Sushi/SCR/CCP_sf"/>
</dbReference>
<name>A0ABS2YTB8_POLSE</name>
<evidence type="ECO:0000313" key="9">
    <source>
        <dbReference type="Proteomes" id="UP001166052"/>
    </source>
</evidence>
<dbReference type="Pfam" id="PF00084">
    <property type="entry name" value="Sushi"/>
    <property type="match status" value="2"/>
</dbReference>
<evidence type="ECO:0000259" key="6">
    <source>
        <dbReference type="PROSITE" id="PS01180"/>
    </source>
</evidence>
<dbReference type="PANTHER" id="PTHR45656:SF1">
    <property type="entry name" value="SEIZURE PROTEIN 6 HOMOLOG"/>
    <property type="match status" value="1"/>
</dbReference>
<feature type="non-terminal residue" evidence="8">
    <location>
        <position position="1"/>
    </location>
</feature>
<sequence>AYILSCGFPQRPAYGDVSVTSLHPGGEAYFYCHSGYQLQGASSLMCLNATTPFWNGKGPQSVCGGFIRNATVGRIISPGFPSNYSNNLTCHWVIEAPEGQRLHLHFEKVALAEDDDRLLIKNGNNIDSPPVYDSYEVEYLPIEGIVSGSRWFFIELTTDSTGASTGVALRYEAFSQGHCYEPFVKYGNFTTSDALYPVGTVVEFTCDPGYTLEQGSVIIECMDITDPQWNETEPACRAADATWKSDWRELLENTKDITEHVRACQEQQLTKVNK</sequence>
<evidence type="ECO:0000256" key="1">
    <source>
        <dbReference type="ARBA" id="ARBA00022659"/>
    </source>
</evidence>
<feature type="disulfide bond" evidence="4">
    <location>
        <begin position="63"/>
        <end position="90"/>
    </location>
</feature>
<dbReference type="PANTHER" id="PTHR45656">
    <property type="entry name" value="PROTEIN CBR-CLEC-78"/>
    <property type="match status" value="1"/>
</dbReference>
<keyword evidence="1 5" id="KW-0768">Sushi</keyword>
<dbReference type="CDD" id="cd00033">
    <property type="entry name" value="CCP"/>
    <property type="match status" value="2"/>
</dbReference>
<dbReference type="CDD" id="cd00041">
    <property type="entry name" value="CUB"/>
    <property type="match status" value="1"/>
</dbReference>
<dbReference type="SMART" id="SM00042">
    <property type="entry name" value="CUB"/>
    <property type="match status" value="1"/>
</dbReference>
<gene>
    <name evidence="8" type="primary">Sez6_0</name>
    <name evidence="8" type="ORF">GTO92_0007727</name>
</gene>
<feature type="domain" description="CUB" evidence="6">
    <location>
        <begin position="63"/>
        <end position="174"/>
    </location>
</feature>
<evidence type="ECO:0000256" key="2">
    <source>
        <dbReference type="ARBA" id="ARBA00022737"/>
    </source>
</evidence>
<dbReference type="PROSITE" id="PS50923">
    <property type="entry name" value="SUSHI"/>
    <property type="match status" value="2"/>
</dbReference>
<dbReference type="SMART" id="SM00032">
    <property type="entry name" value="CCP"/>
    <property type="match status" value="2"/>
</dbReference>
<feature type="non-terminal residue" evidence="8">
    <location>
        <position position="274"/>
    </location>
</feature>
<dbReference type="Gene3D" id="2.10.70.10">
    <property type="entry name" value="Complement Module, domain 1"/>
    <property type="match status" value="2"/>
</dbReference>
<evidence type="ECO:0000256" key="3">
    <source>
        <dbReference type="ARBA" id="ARBA00023157"/>
    </source>
</evidence>
<dbReference type="InterPro" id="IPR000859">
    <property type="entry name" value="CUB_dom"/>
</dbReference>
<dbReference type="SUPFAM" id="SSF57535">
    <property type="entry name" value="Complement control module/SCR domain"/>
    <property type="match status" value="2"/>
</dbReference>
<evidence type="ECO:0000256" key="5">
    <source>
        <dbReference type="PROSITE-ProRule" id="PRU00302"/>
    </source>
</evidence>
<accession>A0ABS2YTB8</accession>
<dbReference type="EMBL" id="JAAWVN010004529">
    <property type="protein sequence ID" value="MBN3289724.1"/>
    <property type="molecule type" value="Genomic_DNA"/>
</dbReference>
<dbReference type="PROSITE" id="PS01180">
    <property type="entry name" value="CUB"/>
    <property type="match status" value="1"/>
</dbReference>
<protein>
    <submittedName>
        <fullName evidence="8">SEZ6 protein</fullName>
    </submittedName>
</protein>
<feature type="domain" description="Sushi" evidence="7">
    <location>
        <begin position="177"/>
        <end position="238"/>
    </location>
</feature>
<comment type="caution">
    <text evidence="5">Lacks conserved residue(s) required for the propagation of feature annotation.</text>
</comment>
<dbReference type="Pfam" id="PF00431">
    <property type="entry name" value="CUB"/>
    <property type="match status" value="1"/>
</dbReference>
<evidence type="ECO:0000259" key="7">
    <source>
        <dbReference type="PROSITE" id="PS50923"/>
    </source>
</evidence>
<organism evidence="8 9">
    <name type="scientific">Polypterus senegalus</name>
    <name type="common">Senegal bichir</name>
    <dbReference type="NCBI Taxonomy" id="55291"/>
    <lineage>
        <taxon>Eukaryota</taxon>
        <taxon>Metazoa</taxon>
        <taxon>Chordata</taxon>
        <taxon>Craniata</taxon>
        <taxon>Vertebrata</taxon>
        <taxon>Euteleostomi</taxon>
        <taxon>Actinopterygii</taxon>
        <taxon>Polypteriformes</taxon>
        <taxon>Polypteridae</taxon>
        <taxon>Polypterus</taxon>
    </lineage>
</organism>
<reference evidence="8" key="1">
    <citation type="journal article" date="2021" name="Cell">
        <title>Tracing the genetic footprints of vertebrate landing in non-teleost ray-finned fishes.</title>
        <authorList>
            <person name="Bi X."/>
            <person name="Wang K."/>
            <person name="Yang L."/>
            <person name="Pan H."/>
            <person name="Jiang H."/>
            <person name="Wei Q."/>
            <person name="Fang M."/>
            <person name="Yu H."/>
            <person name="Zhu C."/>
            <person name="Cai Y."/>
            <person name="He Y."/>
            <person name="Gan X."/>
            <person name="Zeng H."/>
            <person name="Yu D."/>
            <person name="Zhu Y."/>
            <person name="Jiang H."/>
            <person name="Qiu Q."/>
            <person name="Yang H."/>
            <person name="Zhang Y.E."/>
            <person name="Wang W."/>
            <person name="Zhu M."/>
            <person name="He S."/>
            <person name="Zhang G."/>
        </authorList>
    </citation>
    <scope>NUCLEOTIDE SEQUENCE</scope>
    <source>
        <strain evidence="8">Bchr_001</strain>
    </source>
</reference>
<keyword evidence="3 4" id="KW-1015">Disulfide bond</keyword>